<sequence length="416" mass="44979">MGGKKKVKRKAARKPLTTTFIVTHRWLSIVLGAILVVICTSGAILVYAPELTRITNADKLTSTPTDNPVTFGAAIASVKKADPAFDAAYISLKDGVYFVSSSQPGAGTWFVDAGTGKVNAHGDLNGGVLGFLVNLHDCALTCEDYPGYVSWLAKPSPIANSGWYVSGMTWGAVILALTGLLLVFLAISGVIIWWPGFRRLRSRFRVRIGKGRFARDYDLHNIIGIVAAIPLLIWGLTGMNFETPGVAKTWYAATGGIAPPEDNYSMPPSTGSGPMMSVDQAIDAATARYPGAKATWVGMPSDPTGFYSVDMLADGPDLWAHSATYHANREVGVDGHDPAKIAVFNGESKTVSNTIIDDWAQPTLHYGVSVNAWWRVFWFVLGMAPLLLFLTGLSTWQFRRRTARRRKAARKAAAQV</sequence>
<gene>
    <name evidence="3" type="ORF">GOSPT_142_00100</name>
</gene>
<evidence type="ECO:0000313" key="4">
    <source>
        <dbReference type="Proteomes" id="UP000005845"/>
    </source>
</evidence>
<dbReference type="InterPro" id="IPR025711">
    <property type="entry name" value="PepSY"/>
</dbReference>
<dbReference type="Pfam" id="PF03929">
    <property type="entry name" value="PepSY_TM"/>
    <property type="match status" value="1"/>
</dbReference>
<reference evidence="3 4" key="1">
    <citation type="submission" date="2012-02" db="EMBL/GenBank/DDBJ databases">
        <title>Whole genome shotgun sequence of Gordonia sputi NBRC 100414.</title>
        <authorList>
            <person name="Yoshida I."/>
            <person name="Hosoyama A."/>
            <person name="Tsuchikane K."/>
            <person name="Katsumata H."/>
            <person name="Yamazaki S."/>
            <person name="Fujita N."/>
        </authorList>
    </citation>
    <scope>NUCLEOTIDE SEQUENCE [LARGE SCALE GENOMIC DNA]</scope>
    <source>
        <strain evidence="3 4">NBRC 100414</strain>
    </source>
</reference>
<feature type="transmembrane region" description="Helical" evidence="1">
    <location>
        <begin position="26"/>
        <end position="48"/>
    </location>
</feature>
<dbReference type="PANTHER" id="PTHR34219">
    <property type="entry name" value="IRON-REGULATED INNER MEMBRANE PROTEIN-RELATED"/>
    <property type="match status" value="1"/>
</dbReference>
<accession>H5U7E1</accession>
<keyword evidence="4" id="KW-1185">Reference proteome</keyword>
<dbReference type="AlphaFoldDB" id="H5U7E1"/>
<keyword evidence="1" id="KW-0812">Transmembrane</keyword>
<dbReference type="InterPro" id="IPR005625">
    <property type="entry name" value="PepSY-ass_TM"/>
</dbReference>
<protein>
    <recommendedName>
        <fullName evidence="2">PepSY domain-containing protein</fullName>
    </recommendedName>
</protein>
<organism evidence="3 4">
    <name type="scientific">Gordonia sputi NBRC 100414</name>
    <dbReference type="NCBI Taxonomy" id="1089453"/>
    <lineage>
        <taxon>Bacteria</taxon>
        <taxon>Bacillati</taxon>
        <taxon>Actinomycetota</taxon>
        <taxon>Actinomycetes</taxon>
        <taxon>Mycobacteriales</taxon>
        <taxon>Gordoniaceae</taxon>
        <taxon>Gordonia</taxon>
    </lineage>
</organism>
<evidence type="ECO:0000259" key="2">
    <source>
        <dbReference type="Pfam" id="PF03413"/>
    </source>
</evidence>
<dbReference type="eggNOG" id="COG3182">
    <property type="taxonomic scope" value="Bacteria"/>
</dbReference>
<feature type="domain" description="PepSY" evidence="2">
    <location>
        <begin position="276"/>
        <end position="313"/>
    </location>
</feature>
<evidence type="ECO:0000313" key="3">
    <source>
        <dbReference type="EMBL" id="GAB41649.1"/>
    </source>
</evidence>
<feature type="transmembrane region" description="Helical" evidence="1">
    <location>
        <begin position="217"/>
        <end position="236"/>
    </location>
</feature>
<feature type="transmembrane region" description="Helical" evidence="1">
    <location>
        <begin position="170"/>
        <end position="196"/>
    </location>
</feature>
<keyword evidence="1" id="KW-0472">Membrane</keyword>
<keyword evidence="1" id="KW-1133">Transmembrane helix</keyword>
<proteinExistence type="predicted"/>
<feature type="transmembrane region" description="Helical" evidence="1">
    <location>
        <begin position="376"/>
        <end position="396"/>
    </location>
</feature>
<dbReference type="Proteomes" id="UP000005845">
    <property type="component" value="Unassembled WGS sequence"/>
</dbReference>
<dbReference type="EMBL" id="BAFC01000140">
    <property type="protein sequence ID" value="GAB41649.1"/>
    <property type="molecule type" value="Genomic_DNA"/>
</dbReference>
<comment type="caution">
    <text evidence="3">The sequence shown here is derived from an EMBL/GenBank/DDBJ whole genome shotgun (WGS) entry which is preliminary data.</text>
</comment>
<evidence type="ECO:0000256" key="1">
    <source>
        <dbReference type="SAM" id="Phobius"/>
    </source>
</evidence>
<dbReference type="Pfam" id="PF03413">
    <property type="entry name" value="PepSY"/>
    <property type="match status" value="1"/>
</dbReference>
<name>H5U7E1_9ACTN</name>